<evidence type="ECO:0000313" key="2">
    <source>
        <dbReference type="Proteomes" id="UP000324853"/>
    </source>
</evidence>
<accession>A0A5S4XEC6</accession>
<sequence length="68" mass="8165">MIDDQLARAHRNNIRRYRHLLQTSLTEFERQFVERRLNEEQSKLEVLVSSFSNEAHLERSRAPDSRLA</sequence>
<dbReference type="Proteomes" id="UP000324853">
    <property type="component" value="Unassembled WGS sequence"/>
</dbReference>
<evidence type="ECO:0000313" key="1">
    <source>
        <dbReference type="EMBL" id="TYL87830.1"/>
    </source>
</evidence>
<dbReference type="OrthoDB" id="8240669at2"/>
<dbReference type="AlphaFoldDB" id="A0A5S4XEC6"/>
<proteinExistence type="predicted"/>
<comment type="caution">
    <text evidence="1">The sequence shown here is derived from an EMBL/GenBank/DDBJ whole genome shotgun (WGS) entry which is preliminary data.</text>
</comment>
<name>A0A5S4XEC6_9BRAD</name>
<keyword evidence="2" id="KW-1185">Reference proteome</keyword>
<reference evidence="1 2" key="1">
    <citation type="submission" date="2019-08" db="EMBL/GenBank/DDBJ databases">
        <title>Bradyrhizobium hipponensis sp. nov., a rhizobium isolated from a Lupinus angustifolius root nodule in Tunisia.</title>
        <authorList>
            <person name="Off K."/>
            <person name="Rejili M."/>
            <person name="Mars M."/>
            <person name="Brachmann A."/>
            <person name="Marin M."/>
        </authorList>
    </citation>
    <scope>NUCLEOTIDE SEQUENCE [LARGE SCALE GENOMIC DNA]</scope>
    <source>
        <strain evidence="1 2">CTAW11</strain>
    </source>
</reference>
<gene>
    <name evidence="1" type="ORF">FXB38_02650</name>
</gene>
<organism evidence="1 2">
    <name type="scientific">Bradyrhizobium cytisi</name>
    <dbReference type="NCBI Taxonomy" id="515489"/>
    <lineage>
        <taxon>Bacteria</taxon>
        <taxon>Pseudomonadati</taxon>
        <taxon>Pseudomonadota</taxon>
        <taxon>Alphaproteobacteria</taxon>
        <taxon>Hyphomicrobiales</taxon>
        <taxon>Nitrobacteraceae</taxon>
        <taxon>Bradyrhizobium</taxon>
    </lineage>
</organism>
<protein>
    <submittedName>
        <fullName evidence="1">Uncharacterized protein</fullName>
    </submittedName>
</protein>
<dbReference type="EMBL" id="VSSR01000006">
    <property type="protein sequence ID" value="TYL87830.1"/>
    <property type="molecule type" value="Genomic_DNA"/>
</dbReference>